<gene>
    <name evidence="3" type="ORF">ACFYTF_21490</name>
</gene>
<accession>A0ABW6PSL0</accession>
<feature type="compositionally biased region" description="Pro residues" evidence="1">
    <location>
        <begin position="42"/>
        <end position="51"/>
    </location>
</feature>
<evidence type="ECO:0000256" key="1">
    <source>
        <dbReference type="SAM" id="MobiDB-lite"/>
    </source>
</evidence>
<protein>
    <recommendedName>
        <fullName evidence="5">DUF4190 domain-containing protein</fullName>
    </recommendedName>
</protein>
<feature type="transmembrane region" description="Helical" evidence="2">
    <location>
        <begin position="159"/>
        <end position="192"/>
    </location>
</feature>
<keyword evidence="2" id="KW-0472">Membrane</keyword>
<feature type="compositionally biased region" description="Low complexity" evidence="1">
    <location>
        <begin position="30"/>
        <end position="41"/>
    </location>
</feature>
<sequence>MSEAQEPIDLGKGRPRDAEPAPAPRPQDAPPGGTAPGAEPSAAPPSGPAPVPRAEEPWAGLESAAIPPAPGPPPVPEMPPYPGPPPAPAGYPMPGRPQAPYPQPGYPQAGYPRYPAGPHYPYPTPYQVPGTPVPMPPGYQPYPRQFYGYRENTPVLTIMSWVCLGVSLFGGLMMCGLPTLVAAPAGLVTGIIGHRKGESTAIGAAIANGIVVVLMLIGIVLLVAGIGFGGWT</sequence>
<dbReference type="Proteomes" id="UP001601444">
    <property type="component" value="Unassembled WGS sequence"/>
</dbReference>
<dbReference type="RefSeq" id="WP_387701854.1">
    <property type="nucleotide sequence ID" value="NZ_JBIAMX010000014.1"/>
</dbReference>
<reference evidence="3 4" key="1">
    <citation type="submission" date="2024-10" db="EMBL/GenBank/DDBJ databases">
        <title>The Natural Products Discovery Center: Release of the First 8490 Sequenced Strains for Exploring Actinobacteria Biosynthetic Diversity.</title>
        <authorList>
            <person name="Kalkreuter E."/>
            <person name="Kautsar S.A."/>
            <person name="Yang D."/>
            <person name="Bader C.D."/>
            <person name="Teijaro C.N."/>
            <person name="Fluegel L."/>
            <person name="Davis C.M."/>
            <person name="Simpson J.R."/>
            <person name="Lauterbach L."/>
            <person name="Steele A.D."/>
            <person name="Gui C."/>
            <person name="Meng S."/>
            <person name="Li G."/>
            <person name="Viehrig K."/>
            <person name="Ye F."/>
            <person name="Su P."/>
            <person name="Kiefer A.F."/>
            <person name="Nichols A."/>
            <person name="Cepeda A.J."/>
            <person name="Yan W."/>
            <person name="Fan B."/>
            <person name="Jiang Y."/>
            <person name="Adhikari A."/>
            <person name="Zheng C.-J."/>
            <person name="Schuster L."/>
            <person name="Cowan T.M."/>
            <person name="Smanski M.J."/>
            <person name="Chevrette M.G."/>
            <person name="De Carvalho L.P.S."/>
            <person name="Shen B."/>
        </authorList>
    </citation>
    <scope>NUCLEOTIDE SEQUENCE [LARGE SCALE GENOMIC DNA]</scope>
    <source>
        <strain evidence="3 4">NPDC004045</strain>
    </source>
</reference>
<organism evidence="3 4">
    <name type="scientific">Nocardia thailandica</name>
    <dbReference type="NCBI Taxonomy" id="257275"/>
    <lineage>
        <taxon>Bacteria</taxon>
        <taxon>Bacillati</taxon>
        <taxon>Actinomycetota</taxon>
        <taxon>Actinomycetes</taxon>
        <taxon>Mycobacteriales</taxon>
        <taxon>Nocardiaceae</taxon>
        <taxon>Nocardia</taxon>
    </lineage>
</organism>
<evidence type="ECO:0000313" key="4">
    <source>
        <dbReference type="Proteomes" id="UP001601444"/>
    </source>
</evidence>
<evidence type="ECO:0000313" key="3">
    <source>
        <dbReference type="EMBL" id="MFF0545411.1"/>
    </source>
</evidence>
<evidence type="ECO:0008006" key="5">
    <source>
        <dbReference type="Google" id="ProtNLM"/>
    </source>
</evidence>
<feature type="compositionally biased region" description="Pro residues" evidence="1">
    <location>
        <begin position="67"/>
        <end position="105"/>
    </location>
</feature>
<keyword evidence="2" id="KW-1133">Transmembrane helix</keyword>
<comment type="caution">
    <text evidence="3">The sequence shown here is derived from an EMBL/GenBank/DDBJ whole genome shotgun (WGS) entry which is preliminary data.</text>
</comment>
<keyword evidence="4" id="KW-1185">Reference proteome</keyword>
<feature type="region of interest" description="Disordered" evidence="1">
    <location>
        <begin position="1"/>
        <end position="110"/>
    </location>
</feature>
<name>A0ABW6PSL0_9NOCA</name>
<feature type="transmembrane region" description="Helical" evidence="2">
    <location>
        <begin position="204"/>
        <end position="231"/>
    </location>
</feature>
<dbReference type="EMBL" id="JBIAMX010000014">
    <property type="protein sequence ID" value="MFF0545411.1"/>
    <property type="molecule type" value="Genomic_DNA"/>
</dbReference>
<feature type="compositionally biased region" description="Basic and acidic residues" evidence="1">
    <location>
        <begin position="9"/>
        <end position="19"/>
    </location>
</feature>
<keyword evidence="2" id="KW-0812">Transmembrane</keyword>
<proteinExistence type="predicted"/>
<evidence type="ECO:0000256" key="2">
    <source>
        <dbReference type="SAM" id="Phobius"/>
    </source>
</evidence>